<evidence type="ECO:0000259" key="2">
    <source>
        <dbReference type="SMART" id="SM00903"/>
    </source>
</evidence>
<feature type="domain" description="Flavin reductase like" evidence="2">
    <location>
        <begin position="30"/>
        <end position="178"/>
    </location>
</feature>
<dbReference type="STRING" id="1088721.JI59_12640"/>
<dbReference type="SMART" id="SM00903">
    <property type="entry name" value="Flavin_Reduct"/>
    <property type="match status" value="1"/>
</dbReference>
<proteinExistence type="predicted"/>
<dbReference type="RefSeq" id="WP_007012421.1">
    <property type="nucleotide sequence ID" value="NZ_CP009291.1"/>
</dbReference>
<dbReference type="AlphaFoldDB" id="G6EAV8"/>
<reference evidence="3 4" key="1">
    <citation type="journal article" date="2012" name="J. Bacteriol.">
        <title>Genome sequence of benzo(a)pyrene-degrading bacterium Novosphingobium pentaromativorans US6-1.</title>
        <authorList>
            <person name="Luo Y.R."/>
            <person name="Kang S.G."/>
            <person name="Kim S.J."/>
            <person name="Kim M.R."/>
            <person name="Li N."/>
            <person name="Lee J.H."/>
            <person name="Kwon K.K."/>
        </authorList>
    </citation>
    <scope>NUCLEOTIDE SEQUENCE [LARGE SCALE GENOMIC DNA]</scope>
    <source>
        <strain evidence="3 4">US6-1</strain>
    </source>
</reference>
<evidence type="ECO:0000313" key="4">
    <source>
        <dbReference type="Proteomes" id="UP000004030"/>
    </source>
</evidence>
<dbReference type="InterPro" id="IPR050268">
    <property type="entry name" value="NADH-dep_flavin_reductase"/>
</dbReference>
<dbReference type="eggNOG" id="COG1853">
    <property type="taxonomic scope" value="Bacteria"/>
</dbReference>
<dbReference type="Gene3D" id="2.30.110.10">
    <property type="entry name" value="Electron Transport, Fmn-binding Protein, Chain A"/>
    <property type="match status" value="1"/>
</dbReference>
<dbReference type="Pfam" id="PF01613">
    <property type="entry name" value="Flavin_Reduct"/>
    <property type="match status" value="1"/>
</dbReference>
<protein>
    <submittedName>
        <fullName evidence="3">Flavin reductase domain protein FMN-binding protein</fullName>
    </submittedName>
</protein>
<organism evidence="3 4">
    <name type="scientific">Novosphingobium pentaromativorans US6-1</name>
    <dbReference type="NCBI Taxonomy" id="1088721"/>
    <lineage>
        <taxon>Bacteria</taxon>
        <taxon>Pseudomonadati</taxon>
        <taxon>Pseudomonadota</taxon>
        <taxon>Alphaproteobacteria</taxon>
        <taxon>Sphingomonadales</taxon>
        <taxon>Sphingomonadaceae</taxon>
        <taxon>Novosphingobium</taxon>
    </lineage>
</organism>
<dbReference type="EMBL" id="AGFM01000017">
    <property type="protein sequence ID" value="EHJ61745.1"/>
    <property type="molecule type" value="Genomic_DNA"/>
</dbReference>
<dbReference type="GO" id="GO:0010181">
    <property type="term" value="F:FMN binding"/>
    <property type="evidence" value="ECO:0007669"/>
    <property type="project" value="InterPro"/>
</dbReference>
<keyword evidence="4" id="KW-1185">Reference proteome</keyword>
<comment type="caution">
    <text evidence="3">The sequence shown here is derived from an EMBL/GenBank/DDBJ whole genome shotgun (WGS) entry which is preliminary data.</text>
</comment>
<dbReference type="GO" id="GO:0006208">
    <property type="term" value="P:pyrimidine nucleobase catabolic process"/>
    <property type="evidence" value="ECO:0007669"/>
    <property type="project" value="TreeGrafter"/>
</dbReference>
<gene>
    <name evidence="3" type="ORF">NSU_1506</name>
</gene>
<dbReference type="PANTHER" id="PTHR30466">
    <property type="entry name" value="FLAVIN REDUCTASE"/>
    <property type="match status" value="1"/>
</dbReference>
<evidence type="ECO:0000256" key="1">
    <source>
        <dbReference type="ARBA" id="ARBA00023002"/>
    </source>
</evidence>
<keyword evidence="1" id="KW-0560">Oxidoreductase</keyword>
<dbReference type="SUPFAM" id="SSF50475">
    <property type="entry name" value="FMN-binding split barrel"/>
    <property type="match status" value="1"/>
</dbReference>
<dbReference type="PANTHER" id="PTHR30466:SF1">
    <property type="entry name" value="FMN REDUCTASE (NADH) RUTF"/>
    <property type="match status" value="1"/>
</dbReference>
<accession>G6EAV8</accession>
<dbReference type="InterPro" id="IPR012349">
    <property type="entry name" value="Split_barrel_FMN-bd"/>
</dbReference>
<dbReference type="Proteomes" id="UP000004030">
    <property type="component" value="Unassembled WGS sequence"/>
</dbReference>
<sequence length="183" mass="19606">MSDGDMSDEGTRDTDLDRQAAIAAKLKLAMRRLPGPVSLITTCEPGGGEPAGMVASAVIPVSMEPPSMLVAINQSTATHGVVSRSQRFCINLLGTEQTNFVGLFANHTMRDRRFEGEQWGYAEGVPFLKGACSNIFCRVSEKLAFGTHELFVGEVEEVTGADTGQGEPLGWIEGDFARLGRLA</sequence>
<dbReference type="KEGG" id="npn:JI59_12640"/>
<dbReference type="GO" id="GO:0042602">
    <property type="term" value="F:riboflavin reductase (NADPH) activity"/>
    <property type="evidence" value="ECO:0007669"/>
    <property type="project" value="TreeGrafter"/>
</dbReference>
<name>G6EAV8_9SPHN</name>
<dbReference type="InterPro" id="IPR002563">
    <property type="entry name" value="Flavin_Rdtase-like_dom"/>
</dbReference>
<evidence type="ECO:0000313" key="3">
    <source>
        <dbReference type="EMBL" id="EHJ61745.1"/>
    </source>
</evidence>
<dbReference type="PATRIC" id="fig|1088721.3.peg.1487"/>